<dbReference type="VEuPathDB" id="VectorBase:AALB003611"/>
<dbReference type="Proteomes" id="UP000069272">
    <property type="component" value="Chromosome 2R"/>
</dbReference>
<proteinExistence type="predicted"/>
<dbReference type="AlphaFoldDB" id="A0A182FAT1"/>
<reference evidence="1" key="2">
    <citation type="submission" date="2022-08" db="UniProtKB">
        <authorList>
            <consortium name="EnsemblMetazoa"/>
        </authorList>
    </citation>
    <scope>IDENTIFICATION</scope>
    <source>
        <strain evidence="1">STECLA/ALBI9_A</strain>
    </source>
</reference>
<sequence length="56" mass="6233">AKSKRRACGASGDRLTIVNRLACSSSIVLDFFLGFSKLHDRSRMENPPADTNIPRR</sequence>
<keyword evidence="2" id="KW-1185">Reference proteome</keyword>
<evidence type="ECO:0000313" key="2">
    <source>
        <dbReference type="Proteomes" id="UP000069272"/>
    </source>
</evidence>
<protein>
    <submittedName>
        <fullName evidence="1">Uncharacterized protein</fullName>
    </submittedName>
</protein>
<evidence type="ECO:0000313" key="1">
    <source>
        <dbReference type="EnsemblMetazoa" id="AALB003611-PA"/>
    </source>
</evidence>
<organism evidence="1 2">
    <name type="scientific">Anopheles albimanus</name>
    <name type="common">New world malaria mosquito</name>
    <dbReference type="NCBI Taxonomy" id="7167"/>
    <lineage>
        <taxon>Eukaryota</taxon>
        <taxon>Metazoa</taxon>
        <taxon>Ecdysozoa</taxon>
        <taxon>Arthropoda</taxon>
        <taxon>Hexapoda</taxon>
        <taxon>Insecta</taxon>
        <taxon>Pterygota</taxon>
        <taxon>Neoptera</taxon>
        <taxon>Endopterygota</taxon>
        <taxon>Diptera</taxon>
        <taxon>Nematocera</taxon>
        <taxon>Culicoidea</taxon>
        <taxon>Culicidae</taxon>
        <taxon>Anophelinae</taxon>
        <taxon>Anopheles</taxon>
    </lineage>
</organism>
<dbReference type="EnsemblMetazoa" id="AALB003611-RA">
    <property type="protein sequence ID" value="AALB003611-PA"/>
    <property type="gene ID" value="AALB003611"/>
</dbReference>
<accession>A0A182FAT1</accession>
<reference evidence="1 2" key="1">
    <citation type="journal article" date="2017" name="G3 (Bethesda)">
        <title>The Physical Genome Mapping of Anopheles albimanus Corrected Scaffold Misassemblies and Identified Interarm Rearrangements in Genus Anopheles.</title>
        <authorList>
            <person name="Artemov G.N."/>
            <person name="Peery A.N."/>
            <person name="Jiang X."/>
            <person name="Tu Z."/>
            <person name="Stegniy V.N."/>
            <person name="Sharakhova M.V."/>
            <person name="Sharakhov I.V."/>
        </authorList>
    </citation>
    <scope>NUCLEOTIDE SEQUENCE [LARGE SCALE GENOMIC DNA]</scope>
    <source>
        <strain evidence="1 2">ALBI9_A</strain>
    </source>
</reference>
<name>A0A182FAT1_ANOAL</name>